<evidence type="ECO:0000313" key="2">
    <source>
        <dbReference type="Proteomes" id="UP001597233"/>
    </source>
</evidence>
<evidence type="ECO:0000313" key="1">
    <source>
        <dbReference type="EMBL" id="MFD1886728.1"/>
    </source>
</evidence>
<protein>
    <submittedName>
        <fullName evidence="1">Uncharacterized protein</fullName>
    </submittedName>
</protein>
<sequence length="447" mass="52018">MKDGVFLAPSNLLKLKMALHIPIPTVPETHVIPPIAFSTSDNGQIAIMDKKLAHGLLEIMLIEVSEREKRTINQLSEEEATLYTELVELFLCFINEEDIKKEFNLHNTVSRIVFNYDPWTEDRDGLQPVKRFHTHLYIVDDHVINQLNKNTVVYEDLQSRYERRKLVDPFSFIGTSILFDIHQNLLNKKDLNIKIMNVDPVEAIEQGLPLGLNIKLRKNRNGTVNKKLKEYILKINELIENSFIDIYKAVTGSIPPAQKYKRHDLLDTEIAMENLSQISWLSERSMKGLYEVVTTLNSESYKLFQRKKHLDLLLFHNLLNGLAYTFSINMNIGEPHSEIDILDINISVRLFGDSGGAGMFGLKEKSIVLFNRGEGIYNKEQLARRHQFQRRFQKYVIEKLKLQYTYNTIEAVKANRLLNKYYNNKIKESQGITEKILLEIIDYHRNK</sequence>
<reference evidence="2" key="1">
    <citation type="journal article" date="2019" name="Int. J. Syst. Evol. Microbiol.">
        <title>The Global Catalogue of Microorganisms (GCM) 10K type strain sequencing project: providing services to taxonomists for standard genome sequencing and annotation.</title>
        <authorList>
            <consortium name="The Broad Institute Genomics Platform"/>
            <consortium name="The Broad Institute Genome Sequencing Center for Infectious Disease"/>
            <person name="Wu L."/>
            <person name="Ma J."/>
        </authorList>
    </citation>
    <scope>NUCLEOTIDE SEQUENCE [LARGE SCALE GENOMIC DNA]</scope>
    <source>
        <strain evidence="2">CCUG 54950</strain>
    </source>
</reference>
<gene>
    <name evidence="1" type="ORF">ACFSC9_14455</name>
</gene>
<dbReference type="RefSeq" id="WP_347326148.1">
    <property type="nucleotide sequence ID" value="NZ_JBCGUH010000009.1"/>
</dbReference>
<dbReference type="Proteomes" id="UP001597233">
    <property type="component" value="Unassembled WGS sequence"/>
</dbReference>
<organism evidence="1 2">
    <name type="scientific">Paenibacillus wenxiniae</name>
    <dbReference type="NCBI Taxonomy" id="1636843"/>
    <lineage>
        <taxon>Bacteria</taxon>
        <taxon>Bacillati</taxon>
        <taxon>Bacillota</taxon>
        <taxon>Bacilli</taxon>
        <taxon>Bacillales</taxon>
        <taxon>Paenibacillaceae</taxon>
        <taxon>Paenibacillus</taxon>
    </lineage>
</organism>
<comment type="caution">
    <text evidence="1">The sequence shown here is derived from an EMBL/GenBank/DDBJ whole genome shotgun (WGS) entry which is preliminary data.</text>
</comment>
<name>A0ABW4RMK9_9BACL</name>
<dbReference type="EMBL" id="JBHUEH010000016">
    <property type="protein sequence ID" value="MFD1886728.1"/>
    <property type="molecule type" value="Genomic_DNA"/>
</dbReference>
<proteinExistence type="predicted"/>
<accession>A0ABW4RMK9</accession>
<keyword evidence="2" id="KW-1185">Reference proteome</keyword>